<protein>
    <recommendedName>
        <fullName evidence="2">Lipoprotein</fullName>
    </recommendedName>
</protein>
<dbReference type="EMBL" id="AZMM01018805">
    <property type="protein sequence ID" value="ETJ16932.1"/>
    <property type="molecule type" value="Genomic_DNA"/>
</dbReference>
<evidence type="ECO:0008006" key="2">
    <source>
        <dbReference type="Google" id="ProtNLM"/>
    </source>
</evidence>
<organism evidence="1">
    <name type="scientific">human gut metagenome</name>
    <dbReference type="NCBI Taxonomy" id="408170"/>
    <lineage>
        <taxon>unclassified sequences</taxon>
        <taxon>metagenomes</taxon>
        <taxon>organismal metagenomes</taxon>
    </lineage>
</organism>
<evidence type="ECO:0000313" key="1">
    <source>
        <dbReference type="EMBL" id="ETJ16932.1"/>
    </source>
</evidence>
<dbReference type="PROSITE" id="PS51257">
    <property type="entry name" value="PROKAR_LIPOPROTEIN"/>
    <property type="match status" value="1"/>
</dbReference>
<name>W1WFF7_9ZZZZ</name>
<accession>W1WFF7</accession>
<dbReference type="InterPro" id="IPR028994">
    <property type="entry name" value="Integrin_alpha_N"/>
</dbReference>
<dbReference type="SUPFAM" id="SSF69318">
    <property type="entry name" value="Integrin alpha N-terminal domain"/>
    <property type="match status" value="1"/>
</dbReference>
<dbReference type="AlphaFoldDB" id="W1WFF7"/>
<proteinExistence type="predicted"/>
<reference evidence="1" key="1">
    <citation type="submission" date="2013-12" db="EMBL/GenBank/DDBJ databases">
        <title>A Varibaculum cambriense genome reconstructed from a premature infant gut community with otherwise low bacterial novelty that shifts toward anaerobic metabolism during the third week of life.</title>
        <authorList>
            <person name="Brown C.T."/>
            <person name="Sharon I."/>
            <person name="Thomas B.C."/>
            <person name="Castelle C.J."/>
            <person name="Morowitz M.J."/>
            <person name="Banfield J.F."/>
        </authorList>
    </citation>
    <scope>NUCLEOTIDE SEQUENCE</scope>
</reference>
<sequence length="470" mass="53983">MRLLKLVGVLSLVVILSTGCYKNDNSGENPINLFDELPIYNQEKKDISDKAKRIAGSANLILPYNSIEVGKINEVDLNNDGKNEVVFFEKRENINNEVGFTVLESKDDESKDALYTESGDKIKYANFYDLDNDGNKEIILVVEEKNETTLTICRYENGEIKELVSKNNYDYFNKDKFLKLGIVVDDIDNDDNLELIIYNYNYAKKEMNLNLCVLKDDKINIIDTLKFDDVKNFDDINISVGKIGKKDKGLFLSLPTSKNSKFNTEVVYLENNKLIDAFKDHKDILNDYYIAFEDVNNDGITNIPIIDIESINKDSLSTSTMPKSLIISWNKYNGKEGKDADLLFVNKIYYNYELNFKFLIPNNLVGKISINENTDQNTSSSYKIFNFYYNESATPYLDKKNRQQLFSLNLSEKGVVDDSKTINNKGDIILESDKYVYSISDINEKLFNKLGLSIDILKDYFSIIKWLSKV</sequence>
<comment type="caution">
    <text evidence="1">The sequence shown here is derived from an EMBL/GenBank/DDBJ whole genome shotgun (WGS) entry which is preliminary data.</text>
</comment>
<gene>
    <name evidence="1" type="ORF">Q604_UNBc4C00024G0009</name>
</gene>